<dbReference type="EMBL" id="CACRXK020001888">
    <property type="protein sequence ID" value="CAB3991620.1"/>
    <property type="molecule type" value="Genomic_DNA"/>
</dbReference>
<comment type="caution">
    <text evidence="2">The sequence shown here is derived from an EMBL/GenBank/DDBJ whole genome shotgun (WGS) entry which is preliminary data.</text>
</comment>
<feature type="region of interest" description="Disordered" evidence="1">
    <location>
        <begin position="27"/>
        <end position="91"/>
    </location>
</feature>
<gene>
    <name evidence="2" type="ORF">PACLA_8A039310</name>
</gene>
<reference evidence="2" key="1">
    <citation type="submission" date="2020-04" db="EMBL/GenBank/DDBJ databases">
        <authorList>
            <person name="Alioto T."/>
            <person name="Alioto T."/>
            <person name="Gomez Garrido J."/>
        </authorList>
    </citation>
    <scope>NUCLEOTIDE SEQUENCE</scope>
    <source>
        <strain evidence="2">A484AB</strain>
    </source>
</reference>
<proteinExistence type="predicted"/>
<evidence type="ECO:0000313" key="2">
    <source>
        <dbReference type="EMBL" id="CAB3991620.1"/>
    </source>
</evidence>
<evidence type="ECO:0000313" key="3">
    <source>
        <dbReference type="Proteomes" id="UP001152795"/>
    </source>
</evidence>
<sequence length="151" mass="16900">MNGKIPAKQDMEMILDKALLESNCPSITNTYHRSKQTGSRKRGNPAKDSLERLDTEFPISKRTGCSFTSDAHDEVPQSQILNTAPRDEGEEAEQLAIVMRESTQLEQMTESEGKENDKAVVEKYQDIEVNSDDSYAAASLLMNMATHHTHN</sequence>
<name>A0A6S7H4X8_PARCT</name>
<dbReference type="Proteomes" id="UP001152795">
    <property type="component" value="Unassembled WGS sequence"/>
</dbReference>
<accession>A0A6S7H4X8</accession>
<dbReference type="AlphaFoldDB" id="A0A6S7H4X8"/>
<evidence type="ECO:0000256" key="1">
    <source>
        <dbReference type="SAM" id="MobiDB-lite"/>
    </source>
</evidence>
<protein>
    <submittedName>
        <fullName evidence="2">Uncharacterized protein</fullName>
    </submittedName>
</protein>
<organism evidence="2 3">
    <name type="scientific">Paramuricea clavata</name>
    <name type="common">Red gorgonian</name>
    <name type="synonym">Violescent sea-whip</name>
    <dbReference type="NCBI Taxonomy" id="317549"/>
    <lineage>
        <taxon>Eukaryota</taxon>
        <taxon>Metazoa</taxon>
        <taxon>Cnidaria</taxon>
        <taxon>Anthozoa</taxon>
        <taxon>Octocorallia</taxon>
        <taxon>Malacalcyonacea</taxon>
        <taxon>Plexauridae</taxon>
        <taxon>Paramuricea</taxon>
    </lineage>
</organism>
<feature type="compositionally biased region" description="Basic residues" evidence="1">
    <location>
        <begin position="32"/>
        <end position="44"/>
    </location>
</feature>
<keyword evidence="3" id="KW-1185">Reference proteome</keyword>